<accession>A0A382BUP5</accession>
<organism evidence="2">
    <name type="scientific">marine metagenome</name>
    <dbReference type="NCBI Taxonomy" id="408172"/>
    <lineage>
        <taxon>unclassified sequences</taxon>
        <taxon>metagenomes</taxon>
        <taxon>ecological metagenomes</taxon>
    </lineage>
</organism>
<gene>
    <name evidence="2" type="ORF">METZ01_LOCUS169801</name>
</gene>
<sequence length="65" mass="7464">MDSYESKNLNDCMDICRVPDTLGLRISILTPLVFTDSMNPRFFQQKGPTPRFDNDPSTDQEKIPN</sequence>
<feature type="region of interest" description="Disordered" evidence="1">
    <location>
        <begin position="40"/>
        <end position="65"/>
    </location>
</feature>
<protein>
    <submittedName>
        <fullName evidence="2">Uncharacterized protein</fullName>
    </submittedName>
</protein>
<dbReference type="EMBL" id="UINC01031229">
    <property type="protein sequence ID" value="SVB16947.1"/>
    <property type="molecule type" value="Genomic_DNA"/>
</dbReference>
<reference evidence="2" key="1">
    <citation type="submission" date="2018-05" db="EMBL/GenBank/DDBJ databases">
        <authorList>
            <person name="Lanie J.A."/>
            <person name="Ng W.-L."/>
            <person name="Kazmierczak K.M."/>
            <person name="Andrzejewski T.M."/>
            <person name="Davidsen T.M."/>
            <person name="Wayne K.J."/>
            <person name="Tettelin H."/>
            <person name="Glass J.I."/>
            <person name="Rusch D."/>
            <person name="Podicherti R."/>
            <person name="Tsui H.-C.T."/>
            <person name="Winkler M.E."/>
        </authorList>
    </citation>
    <scope>NUCLEOTIDE SEQUENCE</scope>
</reference>
<name>A0A382BUP5_9ZZZZ</name>
<evidence type="ECO:0000313" key="2">
    <source>
        <dbReference type="EMBL" id="SVB16947.1"/>
    </source>
</evidence>
<dbReference type="AlphaFoldDB" id="A0A382BUP5"/>
<evidence type="ECO:0000256" key="1">
    <source>
        <dbReference type="SAM" id="MobiDB-lite"/>
    </source>
</evidence>
<proteinExistence type="predicted"/>